<evidence type="ECO:0000313" key="3">
    <source>
        <dbReference type="Proteomes" id="UP000236291"/>
    </source>
</evidence>
<dbReference type="Pfam" id="PF13456">
    <property type="entry name" value="RVT_3"/>
    <property type="match status" value="1"/>
</dbReference>
<dbReference type="InterPro" id="IPR044730">
    <property type="entry name" value="RNase_H-like_dom_plant"/>
</dbReference>
<sequence length="177" mass="19154">GVEGGLGVQGHPGMLGALEIVGMPEIVGMDILGIIGMCMPGIDGIPGIFGNEIPGMHGIPVLTLSDFSPFRSKLRRSNYDPRYQVQCQSSLNHSSAVRPASTMLVLWQTPSGHWMKANTDGSVFRDYMANFRGGCAQKFSGVSVLHAEIVALILAMELAHKKKWHYLWVESDCVAAN</sequence>
<comment type="caution">
    <text evidence="2">The sequence shown here is derived from an EMBL/GenBank/DDBJ whole genome shotgun (WGS) entry which is preliminary data.</text>
</comment>
<name>A0A2K3M8H6_TRIPR</name>
<dbReference type="Proteomes" id="UP000236291">
    <property type="component" value="Unassembled WGS sequence"/>
</dbReference>
<dbReference type="AlphaFoldDB" id="A0A2K3M8H6"/>
<dbReference type="PANTHER" id="PTHR47074:SF75">
    <property type="entry name" value="RNASE H TYPE-1 DOMAIN-CONTAINING PROTEIN"/>
    <property type="match status" value="1"/>
</dbReference>
<proteinExistence type="predicted"/>
<organism evidence="2 3">
    <name type="scientific">Trifolium pratense</name>
    <name type="common">Red clover</name>
    <dbReference type="NCBI Taxonomy" id="57577"/>
    <lineage>
        <taxon>Eukaryota</taxon>
        <taxon>Viridiplantae</taxon>
        <taxon>Streptophyta</taxon>
        <taxon>Embryophyta</taxon>
        <taxon>Tracheophyta</taxon>
        <taxon>Spermatophyta</taxon>
        <taxon>Magnoliopsida</taxon>
        <taxon>eudicotyledons</taxon>
        <taxon>Gunneridae</taxon>
        <taxon>Pentapetalae</taxon>
        <taxon>rosids</taxon>
        <taxon>fabids</taxon>
        <taxon>Fabales</taxon>
        <taxon>Fabaceae</taxon>
        <taxon>Papilionoideae</taxon>
        <taxon>50 kb inversion clade</taxon>
        <taxon>NPAAA clade</taxon>
        <taxon>Hologalegina</taxon>
        <taxon>IRL clade</taxon>
        <taxon>Trifolieae</taxon>
        <taxon>Trifolium</taxon>
    </lineage>
</organism>
<dbReference type="CDD" id="cd06222">
    <property type="entry name" value="RNase_H_like"/>
    <property type="match status" value="1"/>
</dbReference>
<feature type="domain" description="RNase H type-1" evidence="1">
    <location>
        <begin position="121"/>
        <end position="173"/>
    </location>
</feature>
<protein>
    <recommendedName>
        <fullName evidence="1">RNase H type-1 domain-containing protein</fullName>
    </recommendedName>
</protein>
<evidence type="ECO:0000259" key="1">
    <source>
        <dbReference type="Pfam" id="PF13456"/>
    </source>
</evidence>
<reference evidence="2 3" key="1">
    <citation type="journal article" date="2014" name="Am. J. Bot.">
        <title>Genome assembly and annotation for red clover (Trifolium pratense; Fabaceae).</title>
        <authorList>
            <person name="Istvanek J."/>
            <person name="Jaros M."/>
            <person name="Krenek A."/>
            <person name="Repkova J."/>
        </authorList>
    </citation>
    <scope>NUCLEOTIDE SEQUENCE [LARGE SCALE GENOMIC DNA]</scope>
    <source>
        <strain evidence="3">cv. Tatra</strain>
        <tissue evidence="2">Young leaves</tissue>
    </source>
</reference>
<evidence type="ECO:0000313" key="2">
    <source>
        <dbReference type="EMBL" id="PNX87063.1"/>
    </source>
</evidence>
<dbReference type="GO" id="GO:0003676">
    <property type="term" value="F:nucleic acid binding"/>
    <property type="evidence" value="ECO:0007669"/>
    <property type="project" value="InterPro"/>
</dbReference>
<dbReference type="InterPro" id="IPR002156">
    <property type="entry name" value="RNaseH_domain"/>
</dbReference>
<feature type="non-terminal residue" evidence="2">
    <location>
        <position position="1"/>
    </location>
</feature>
<dbReference type="EMBL" id="ASHM01052853">
    <property type="protein sequence ID" value="PNX87063.1"/>
    <property type="molecule type" value="Genomic_DNA"/>
</dbReference>
<dbReference type="InterPro" id="IPR052929">
    <property type="entry name" value="RNase_H-like_EbsB-rel"/>
</dbReference>
<gene>
    <name evidence="2" type="ORF">L195_g043148</name>
</gene>
<reference evidence="2 3" key="2">
    <citation type="journal article" date="2017" name="Front. Plant Sci.">
        <title>Gene Classification and Mining of Molecular Markers Useful in Red Clover (Trifolium pratense) Breeding.</title>
        <authorList>
            <person name="Istvanek J."/>
            <person name="Dluhosova J."/>
            <person name="Dluhos P."/>
            <person name="Patkova L."/>
            <person name="Nedelnik J."/>
            <person name="Repkova J."/>
        </authorList>
    </citation>
    <scope>NUCLEOTIDE SEQUENCE [LARGE SCALE GENOMIC DNA]</scope>
    <source>
        <strain evidence="3">cv. Tatra</strain>
        <tissue evidence="2">Young leaves</tissue>
    </source>
</reference>
<accession>A0A2K3M8H6</accession>
<dbReference type="GO" id="GO:0004523">
    <property type="term" value="F:RNA-DNA hybrid ribonuclease activity"/>
    <property type="evidence" value="ECO:0007669"/>
    <property type="project" value="InterPro"/>
</dbReference>
<dbReference type="PANTHER" id="PTHR47074">
    <property type="entry name" value="BNAC02G40300D PROTEIN"/>
    <property type="match status" value="1"/>
</dbReference>